<accession>B7S8T8</accession>
<protein>
    <submittedName>
        <fullName evidence="4">Protein tyrosine phosphatase</fullName>
    </submittedName>
</protein>
<dbReference type="PRINTS" id="PR00700">
    <property type="entry name" value="PRTYPHPHTASE"/>
</dbReference>
<dbReference type="EMBL" id="EF710652">
    <property type="protein sequence ID" value="ACE75313.1"/>
    <property type="molecule type" value="Genomic_DNA"/>
</dbReference>
<sequence length="306" mass="35811">MGSTNSKTLSCHDLMKLINETDAHKYICDEHDQIINMEIPGTFDVSMAAENLKKNRYSDTPCFDHSRVILQEDEKCGGYINASYVDGFKHPKKYIVSQAPLETTTSDWWKMIWEQKIELIVMLCKLVENDKSQCYRYWSPVEGTTLEFGNLKVNTIKVDSTFENIRITSIVVTHKNGGQLKLTHFLYEKWQEHDISPAEPDFLDLVLMIKKYDRWALPQKSVNDWKMDSSCPILVHCNNGLGRSMTFCAVDILLSRFVKTRKVNPYSTFLNLRMQRYNCLSDINQYFFCYTVLFYYFTLYSTLFQV</sequence>
<dbReference type="PANTHER" id="PTHR19134:SF534">
    <property type="entry name" value="LD27988P"/>
    <property type="match status" value="1"/>
</dbReference>
<proteinExistence type="predicted"/>
<dbReference type="InterPro" id="IPR000387">
    <property type="entry name" value="Tyr_Pase_dom"/>
</dbReference>
<organism evidence="4">
    <name type="scientific">Glyptapanteles indiensis</name>
    <name type="common">Parasitoid wasp</name>
    <dbReference type="NCBI Taxonomy" id="92994"/>
    <lineage>
        <taxon>Eukaryota</taxon>
        <taxon>Metazoa</taxon>
        <taxon>Ecdysozoa</taxon>
        <taxon>Arthropoda</taxon>
        <taxon>Hexapoda</taxon>
        <taxon>Insecta</taxon>
        <taxon>Pterygota</taxon>
        <taxon>Neoptera</taxon>
        <taxon>Endopterygota</taxon>
        <taxon>Hymenoptera</taxon>
        <taxon>Apocrita</taxon>
        <taxon>Ichneumonoidea</taxon>
        <taxon>Braconidae</taxon>
        <taxon>Microgastrinae</taxon>
        <taxon>Glyptapanteles</taxon>
    </lineage>
</organism>
<dbReference type="PANTHER" id="PTHR19134">
    <property type="entry name" value="RECEPTOR-TYPE TYROSINE-PROTEIN PHOSPHATASE"/>
    <property type="match status" value="1"/>
</dbReference>
<evidence type="ECO:0000259" key="2">
    <source>
        <dbReference type="PROSITE" id="PS50055"/>
    </source>
</evidence>
<evidence type="ECO:0000313" key="4">
    <source>
        <dbReference type="EMBL" id="ACE75313.1"/>
    </source>
</evidence>
<name>B7S8T8_GLYIN</name>
<evidence type="ECO:0000256" key="1">
    <source>
        <dbReference type="SAM" id="Phobius"/>
    </source>
</evidence>
<feature type="domain" description="Tyrosine specific protein phosphatases" evidence="3">
    <location>
        <begin position="200"/>
        <end position="287"/>
    </location>
</feature>
<dbReference type="InterPro" id="IPR000242">
    <property type="entry name" value="PTP_cat"/>
</dbReference>
<dbReference type="PROSITE" id="PS50056">
    <property type="entry name" value="TYR_PHOSPHATASE_2"/>
    <property type="match status" value="1"/>
</dbReference>
<dbReference type="GO" id="GO:0009653">
    <property type="term" value="P:anatomical structure morphogenesis"/>
    <property type="evidence" value="ECO:0007669"/>
    <property type="project" value="UniProtKB-ARBA"/>
</dbReference>
<keyword evidence="1" id="KW-0812">Transmembrane</keyword>
<dbReference type="GO" id="GO:0004725">
    <property type="term" value="F:protein tyrosine phosphatase activity"/>
    <property type="evidence" value="ECO:0007669"/>
    <property type="project" value="InterPro"/>
</dbReference>
<dbReference type="PROSITE" id="PS50055">
    <property type="entry name" value="TYR_PHOSPHATASE_PTP"/>
    <property type="match status" value="1"/>
</dbReference>
<dbReference type="SMART" id="SM00194">
    <property type="entry name" value="PTPc"/>
    <property type="match status" value="1"/>
</dbReference>
<dbReference type="AlphaFoldDB" id="B7S8T8"/>
<feature type="transmembrane region" description="Helical" evidence="1">
    <location>
        <begin position="283"/>
        <end position="303"/>
    </location>
</feature>
<feature type="domain" description="Tyrosine-protein phosphatase" evidence="2">
    <location>
        <begin position="27"/>
        <end position="296"/>
    </location>
</feature>
<dbReference type="GO" id="GO:0048666">
    <property type="term" value="P:neuron development"/>
    <property type="evidence" value="ECO:0007669"/>
    <property type="project" value="UniProtKB-ARBA"/>
</dbReference>
<dbReference type="Gene3D" id="3.90.190.10">
    <property type="entry name" value="Protein tyrosine phosphatase superfamily"/>
    <property type="match status" value="1"/>
</dbReference>
<dbReference type="SUPFAM" id="SSF52799">
    <property type="entry name" value="(Phosphotyrosine protein) phosphatases II"/>
    <property type="match status" value="1"/>
</dbReference>
<keyword evidence="1" id="KW-1133">Transmembrane helix</keyword>
<dbReference type="InterPro" id="IPR029021">
    <property type="entry name" value="Prot-tyrosine_phosphatase-like"/>
</dbReference>
<evidence type="ECO:0000259" key="3">
    <source>
        <dbReference type="PROSITE" id="PS50056"/>
    </source>
</evidence>
<dbReference type="InterPro" id="IPR003595">
    <property type="entry name" value="Tyr_Pase_cat"/>
</dbReference>
<dbReference type="Pfam" id="PF00102">
    <property type="entry name" value="Y_phosphatase"/>
    <property type="match status" value="1"/>
</dbReference>
<dbReference type="SMART" id="SM00404">
    <property type="entry name" value="PTPc_motif"/>
    <property type="match status" value="1"/>
</dbReference>
<keyword evidence="1" id="KW-0472">Membrane</keyword>
<reference evidence="4" key="1">
    <citation type="submission" date="2007-06" db="EMBL/GenBank/DDBJ databases">
        <title>Bracovirus Evolution: Comparative Genomics of Multiple Viral and Proviral Genomes.</title>
        <authorList>
            <person name="Desjardins C.A."/>
            <person name="Gundersen-Rindal D.E."/>
            <person name="Hostetler J.B."/>
            <person name="Tallon L.J."/>
            <person name="Utterback T.R."/>
            <person name="Fuester R.W."/>
            <person name="Schatz M.C."/>
            <person name="Pedroni M.J."/>
            <person name="Fadrosh D.W."/>
            <person name="Haas B.J."/>
            <person name="Toms B.S."/>
            <person name="Chen D."/>
            <person name="Nene V."/>
        </authorList>
    </citation>
    <scope>NUCLEOTIDE SEQUENCE</scope>
</reference>
<dbReference type="InterPro" id="IPR050348">
    <property type="entry name" value="Protein-Tyr_Phosphatase"/>
</dbReference>
<gene>
    <name evidence="4" type="ORF">GIP_L3_0160</name>
</gene>